<evidence type="ECO:0000313" key="2">
    <source>
        <dbReference type="EMBL" id="CAG5093614.1"/>
    </source>
</evidence>
<feature type="domain" description="BTB" evidence="1">
    <location>
        <begin position="161"/>
        <end position="229"/>
    </location>
</feature>
<reference evidence="2" key="1">
    <citation type="submission" date="2021-04" db="EMBL/GenBank/DDBJ databases">
        <authorList>
            <person name="Chebbi M.A.C M."/>
        </authorList>
    </citation>
    <scope>NUCLEOTIDE SEQUENCE</scope>
</reference>
<evidence type="ECO:0000313" key="3">
    <source>
        <dbReference type="Proteomes" id="UP000786811"/>
    </source>
</evidence>
<dbReference type="AlphaFoldDB" id="A0A8J2HFL6"/>
<dbReference type="InterPro" id="IPR000210">
    <property type="entry name" value="BTB/POZ_dom"/>
</dbReference>
<proteinExistence type="predicted"/>
<evidence type="ECO:0000259" key="1">
    <source>
        <dbReference type="PROSITE" id="PS50097"/>
    </source>
</evidence>
<dbReference type="PANTHER" id="PTHR24413">
    <property type="entry name" value="SPECKLE-TYPE POZ PROTEIN"/>
    <property type="match status" value="1"/>
</dbReference>
<dbReference type="OrthoDB" id="7624723at2759"/>
<name>A0A8J2HFL6_COTCN</name>
<keyword evidence="3" id="KW-1185">Reference proteome</keyword>
<dbReference type="Pfam" id="PF00651">
    <property type="entry name" value="BTB"/>
    <property type="match status" value="1"/>
</dbReference>
<dbReference type="EMBL" id="CAJNRD030001120">
    <property type="protein sequence ID" value="CAG5093614.1"/>
    <property type="molecule type" value="Genomic_DNA"/>
</dbReference>
<organism evidence="2 3">
    <name type="scientific">Cotesia congregata</name>
    <name type="common">Parasitoid wasp</name>
    <name type="synonym">Apanteles congregatus</name>
    <dbReference type="NCBI Taxonomy" id="51543"/>
    <lineage>
        <taxon>Eukaryota</taxon>
        <taxon>Metazoa</taxon>
        <taxon>Ecdysozoa</taxon>
        <taxon>Arthropoda</taxon>
        <taxon>Hexapoda</taxon>
        <taxon>Insecta</taxon>
        <taxon>Pterygota</taxon>
        <taxon>Neoptera</taxon>
        <taxon>Endopterygota</taxon>
        <taxon>Hymenoptera</taxon>
        <taxon>Apocrita</taxon>
        <taxon>Ichneumonoidea</taxon>
        <taxon>Braconidae</taxon>
        <taxon>Microgastrinae</taxon>
        <taxon>Cotesia</taxon>
    </lineage>
</organism>
<dbReference type="SMART" id="SM00225">
    <property type="entry name" value="BTB"/>
    <property type="match status" value="1"/>
</dbReference>
<accession>A0A8J2HFL6</accession>
<gene>
    <name evidence="2" type="ORF">HICCMSTLAB_LOCUS6950</name>
</gene>
<dbReference type="Proteomes" id="UP000786811">
    <property type="component" value="Unassembled WGS sequence"/>
</dbReference>
<comment type="caution">
    <text evidence="2">The sequence shown here is derived from an EMBL/GenBank/DDBJ whole genome shotgun (WGS) entry which is preliminary data.</text>
</comment>
<dbReference type="Gene3D" id="3.30.710.10">
    <property type="entry name" value="Potassium Channel Kv1.1, Chain A"/>
    <property type="match status" value="1"/>
</dbReference>
<dbReference type="SUPFAM" id="SSF54695">
    <property type="entry name" value="POZ domain"/>
    <property type="match status" value="1"/>
</dbReference>
<dbReference type="InterPro" id="IPR011333">
    <property type="entry name" value="SKP1/BTB/POZ_sf"/>
</dbReference>
<protein>
    <submittedName>
        <fullName evidence="2">Similar to SPOPL: Speckle-type POZ protein-like (Homo sapiens)</fullName>
    </submittedName>
</protein>
<sequence length="311" mass="35902">MSEEAEVNQNEKINYECTLEIQEENKWTNSDFFSIQQGLDFKFNISARKNEKYRLDIKVTKFSTKSAIAIIELKIDNMIPIRKDVTNWTDDVIFEDLVIPSNCHACQYHWTLDECNKTSKGYHVYKIPITCSIVWHAFNDGTLCAKLYKNMEAYFENSEFSDVKIRAKNNEEFSAHKIILSSNSSVFQQMLTTDMKEKKENCINLPELDADIIKELLFFLYHGKLDKAGDNSATLLELVKVADMYCISELKRICDLSLSNNLSLDNVMSLFEVSKAYKLVILKERALIYIANNVNSLRSQEMLVSSKKSLP</sequence>
<dbReference type="PROSITE" id="PS50097">
    <property type="entry name" value="BTB"/>
    <property type="match status" value="1"/>
</dbReference>